<dbReference type="EMBL" id="DSFE01000081">
    <property type="protein sequence ID" value="HEU97938.1"/>
    <property type="molecule type" value="Genomic_DNA"/>
</dbReference>
<reference evidence="3" key="1">
    <citation type="journal article" date="2020" name="mSystems">
        <title>Genome- and Community-Level Interaction Insights into Carbon Utilization and Element Cycling Functions of Hydrothermarchaeota in Hydrothermal Sediment.</title>
        <authorList>
            <person name="Zhou Z."/>
            <person name="Liu Y."/>
            <person name="Xu W."/>
            <person name="Pan J."/>
            <person name="Luo Z.H."/>
            <person name="Li M."/>
        </authorList>
    </citation>
    <scope>NUCLEOTIDE SEQUENCE [LARGE SCALE GENOMIC DNA]</scope>
    <source>
        <strain evidence="3">SpSt-1259</strain>
    </source>
</reference>
<name>A0A7C2YTJ4_9CREN</name>
<dbReference type="SUPFAM" id="SSF53633">
    <property type="entry name" value="Carbamate kinase-like"/>
    <property type="match status" value="1"/>
</dbReference>
<keyword evidence="3" id="KW-0418">Kinase</keyword>
<dbReference type="PANTHER" id="PTHR21499:SF70">
    <property type="entry name" value="ASPARTOKINASE"/>
    <property type="match status" value="1"/>
</dbReference>
<feature type="domain" description="Aspartate/glutamate/uridylate kinase" evidence="2">
    <location>
        <begin position="6"/>
        <end position="265"/>
    </location>
</feature>
<dbReference type="CDD" id="cd04234">
    <property type="entry name" value="AAK_AK"/>
    <property type="match status" value="1"/>
</dbReference>
<dbReference type="GO" id="GO:0009089">
    <property type="term" value="P:lysine biosynthetic process via diaminopimelate"/>
    <property type="evidence" value="ECO:0007669"/>
    <property type="project" value="TreeGrafter"/>
</dbReference>
<dbReference type="Gene3D" id="3.40.1160.10">
    <property type="entry name" value="Acetylglutamate kinase-like"/>
    <property type="match status" value="1"/>
</dbReference>
<dbReference type="AlphaFoldDB" id="A0A7C2YTJ4"/>
<evidence type="ECO:0000256" key="1">
    <source>
        <dbReference type="ARBA" id="ARBA00010122"/>
    </source>
</evidence>
<evidence type="ECO:0000259" key="2">
    <source>
        <dbReference type="Pfam" id="PF00696"/>
    </source>
</evidence>
<dbReference type="Pfam" id="PF00696">
    <property type="entry name" value="AA_kinase"/>
    <property type="match status" value="1"/>
</dbReference>
<dbReference type="Proteomes" id="UP000885664">
    <property type="component" value="Unassembled WGS sequence"/>
</dbReference>
<dbReference type="GO" id="GO:0009090">
    <property type="term" value="P:homoserine biosynthetic process"/>
    <property type="evidence" value="ECO:0007669"/>
    <property type="project" value="TreeGrafter"/>
</dbReference>
<sequence>MIRIQKVIKIGGSLLSSGIDYLNVAEKIKRNFLSNETKALLVVSAAKGITDKLISLAKGNTSALYEVEEQYMDIAHEIGDKEVEAEVAALIKELRTKITDCRGSDKCVHVISSYGERISAALMAGAFKAIGESSASISALKSVIAIWRQGDFSIDYESTSKFLHRELSKNNSKSSVFIVEGFIASLIDGEVVTLGRGGSDYTATALAAVLSLDETYFITETEGILSGDPKIVKRPKRIDILDLNEARIASQLGVKKLHPKTFEPVLIFSHPKQIYISSIDGVGTRICGEIDCSREGVKVVVLRDIIEEPYIAVIGKGGPREVLSMVNEESFISHFIKRVEEVNPYLFFARIDKSFVYPDFLNYLHDRLVWGEVSHGQV</sequence>
<dbReference type="InterPro" id="IPR001048">
    <property type="entry name" value="Asp/Glu/Uridylate_kinase"/>
</dbReference>
<dbReference type="PANTHER" id="PTHR21499">
    <property type="entry name" value="ASPARTATE KINASE"/>
    <property type="match status" value="1"/>
</dbReference>
<dbReference type="InterPro" id="IPR036393">
    <property type="entry name" value="AceGlu_kinase-like_sf"/>
</dbReference>
<dbReference type="InterPro" id="IPR042199">
    <property type="entry name" value="AsparK_Bifunc_asparK/hSer_DH"/>
</dbReference>
<keyword evidence="3" id="KW-0808">Transferase</keyword>
<accession>A0A7C2YTJ4</accession>
<comment type="caution">
    <text evidence="3">The sequence shown here is derived from an EMBL/GenBank/DDBJ whole genome shotgun (WGS) entry which is preliminary data.</text>
</comment>
<gene>
    <name evidence="3" type="ORF">ENO36_03685</name>
</gene>
<dbReference type="GO" id="GO:0005829">
    <property type="term" value="C:cytosol"/>
    <property type="evidence" value="ECO:0007669"/>
    <property type="project" value="TreeGrafter"/>
</dbReference>
<evidence type="ECO:0000313" key="3">
    <source>
        <dbReference type="EMBL" id="HEU97938.1"/>
    </source>
</evidence>
<protein>
    <submittedName>
        <fullName evidence="3">Aspartate kinase</fullName>
    </submittedName>
</protein>
<comment type="similarity">
    <text evidence="1">Belongs to the aspartokinase family.</text>
</comment>
<dbReference type="Gene3D" id="1.20.120.1320">
    <property type="entry name" value="Aspartokinase, catalytic domain"/>
    <property type="match status" value="1"/>
</dbReference>
<organism evidence="3">
    <name type="scientific">Fervidicoccus fontis</name>
    <dbReference type="NCBI Taxonomy" id="683846"/>
    <lineage>
        <taxon>Archaea</taxon>
        <taxon>Thermoproteota</taxon>
        <taxon>Thermoprotei</taxon>
        <taxon>Fervidicoccales</taxon>
        <taxon>Fervidicoccaceae</taxon>
        <taxon>Fervidicoccus</taxon>
    </lineage>
</organism>
<dbReference type="GO" id="GO:0004072">
    <property type="term" value="F:aspartate kinase activity"/>
    <property type="evidence" value="ECO:0007669"/>
    <property type="project" value="TreeGrafter"/>
</dbReference>
<proteinExistence type="inferred from homology"/>